<reference evidence="4" key="1">
    <citation type="submission" date="2017-02" db="UniProtKB">
        <authorList>
            <consortium name="WormBaseParasite"/>
        </authorList>
    </citation>
    <scope>IDENTIFICATION</scope>
</reference>
<evidence type="ECO:0000256" key="2">
    <source>
        <dbReference type="ARBA" id="ARBA00023054"/>
    </source>
</evidence>
<dbReference type="PANTHER" id="PTHR47219">
    <property type="entry name" value="RAB GTPASE-ACTIVATING PROTEIN 1-LIKE"/>
    <property type="match status" value="1"/>
</dbReference>
<organism evidence="4">
    <name type="scientific">Rodentolepis nana</name>
    <name type="common">Dwarf tapeworm</name>
    <name type="synonym">Hymenolepis nana</name>
    <dbReference type="NCBI Taxonomy" id="102285"/>
    <lineage>
        <taxon>Eukaryota</taxon>
        <taxon>Metazoa</taxon>
        <taxon>Spiralia</taxon>
        <taxon>Lophotrochozoa</taxon>
        <taxon>Platyhelminthes</taxon>
        <taxon>Cestoda</taxon>
        <taxon>Eucestoda</taxon>
        <taxon>Cyclophyllidea</taxon>
        <taxon>Hymenolepididae</taxon>
        <taxon>Rodentolepis</taxon>
    </lineage>
</organism>
<dbReference type="FunFam" id="1.10.10.750:FF:000003">
    <property type="entry name" value="GTPase activating protein (Evi5)"/>
    <property type="match status" value="1"/>
</dbReference>
<dbReference type="SMART" id="SM00164">
    <property type="entry name" value="TBC"/>
    <property type="match status" value="1"/>
</dbReference>
<evidence type="ECO:0000313" key="4">
    <source>
        <dbReference type="WBParaSite" id="HNAJ_0000374901-mRNA-1"/>
    </source>
</evidence>
<proteinExistence type="predicted"/>
<dbReference type="PROSITE" id="PS50086">
    <property type="entry name" value="TBC_RABGAP"/>
    <property type="match status" value="1"/>
</dbReference>
<accession>A0A0R3T9L0</accession>
<dbReference type="GO" id="GO:0031267">
    <property type="term" value="F:small GTPase binding"/>
    <property type="evidence" value="ECO:0007669"/>
    <property type="project" value="TreeGrafter"/>
</dbReference>
<feature type="domain" description="Rab-GAP TBC" evidence="3">
    <location>
        <begin position="65"/>
        <end position="248"/>
    </location>
</feature>
<dbReference type="InterPro" id="IPR000195">
    <property type="entry name" value="Rab-GAP-TBC_dom"/>
</dbReference>
<evidence type="ECO:0000256" key="1">
    <source>
        <dbReference type="ARBA" id="ARBA00022468"/>
    </source>
</evidence>
<dbReference type="Gene3D" id="1.10.10.750">
    <property type="entry name" value="Ypt/Rab-GAP domain of gyp1p, domain 1"/>
    <property type="match status" value="1"/>
</dbReference>
<keyword evidence="1" id="KW-0343">GTPase activation</keyword>
<dbReference type="PANTHER" id="PTHR47219:SF22">
    <property type="entry name" value="RAB-GAP TBC DOMAIN-CONTAINING PROTEIN"/>
    <property type="match status" value="1"/>
</dbReference>
<dbReference type="Gene3D" id="1.10.472.80">
    <property type="entry name" value="Ypt/Rab-GAP domain of gyp1p, domain 3"/>
    <property type="match status" value="1"/>
</dbReference>
<protein>
    <submittedName>
        <fullName evidence="4">Rab-GAP TBC domain-containing protein</fullName>
    </submittedName>
</protein>
<dbReference type="Gene3D" id="1.10.8.270">
    <property type="entry name" value="putative rabgap domain of human tbc1 domain family member 14 like domains"/>
    <property type="match status" value="1"/>
</dbReference>
<dbReference type="FunFam" id="1.10.8.270:FF:000001">
    <property type="entry name" value="TBC1 domain family member 1"/>
    <property type="match status" value="1"/>
</dbReference>
<name>A0A0R3T9L0_RODNA</name>
<dbReference type="SUPFAM" id="SSF47923">
    <property type="entry name" value="Ypt/Rab-GAP domain of gyp1p"/>
    <property type="match status" value="1"/>
</dbReference>
<dbReference type="InterPro" id="IPR050302">
    <property type="entry name" value="Rab_GAP_TBC_domain"/>
</dbReference>
<dbReference type="GO" id="GO:0005096">
    <property type="term" value="F:GTPase activator activity"/>
    <property type="evidence" value="ECO:0007669"/>
    <property type="project" value="UniProtKB-KW"/>
</dbReference>
<keyword evidence="2" id="KW-0175">Coiled coil</keyword>
<dbReference type="STRING" id="102285.A0A0R3T9L0"/>
<evidence type="ECO:0000259" key="3">
    <source>
        <dbReference type="PROSITE" id="PS50086"/>
    </source>
</evidence>
<dbReference type="Pfam" id="PF00566">
    <property type="entry name" value="RabGAP-TBC"/>
    <property type="match status" value="1"/>
</dbReference>
<sequence length="272" mass="31457">LSIGSEKKHNRWPSFSNAFPSFISTGSNGPPPSTITLCQQWTNVINNWDQYSKKKSYLIELIRMGIPDQFRATVWQICTGAYDSPVKKDYQKYLREVSPFERAINRDISRTYPKHEFFKNKVRGQSLFNVMKAYSLHDREVGYCQGSAFIVGLLLMQMSEEEAFAVLVFLMNEYRLRELYKPCMTELGVCMHQLDGLIAEHLPELHTHFTTQSFAPSHYASAWFLTLFATAFPIAMTTRVMDLFIAEVSYQYACIRKCAFLRTFQKLTNLGN</sequence>
<dbReference type="InterPro" id="IPR035969">
    <property type="entry name" value="Rab-GAP_TBC_sf"/>
</dbReference>
<dbReference type="WBParaSite" id="HNAJ_0000374901-mRNA-1">
    <property type="protein sequence ID" value="HNAJ_0000374901-mRNA-1"/>
    <property type="gene ID" value="HNAJ_0000374901"/>
</dbReference>
<dbReference type="AlphaFoldDB" id="A0A0R3T9L0"/>